<reference evidence="1 2" key="1">
    <citation type="journal article" date="2003" name="PLoS Biol.">
        <title>The genome sequence of Caenorhabditis briggsae: a platform for comparative genomics.</title>
        <authorList>
            <person name="Stein L.D."/>
            <person name="Bao Z."/>
            <person name="Blasiar D."/>
            <person name="Blumenthal T."/>
            <person name="Brent M.R."/>
            <person name="Chen N."/>
            <person name="Chinwalla A."/>
            <person name="Clarke L."/>
            <person name="Clee C."/>
            <person name="Coghlan A."/>
            <person name="Coulson A."/>
            <person name="D'Eustachio P."/>
            <person name="Fitch D.H."/>
            <person name="Fulton L.A."/>
            <person name="Fulton R.E."/>
            <person name="Griffiths-Jones S."/>
            <person name="Harris T.W."/>
            <person name="Hillier L.W."/>
            <person name="Kamath R."/>
            <person name="Kuwabara P.E."/>
            <person name="Mardis E.R."/>
            <person name="Marra M.A."/>
            <person name="Miner T.L."/>
            <person name="Minx P."/>
            <person name="Mullikin J.C."/>
            <person name="Plumb R.W."/>
            <person name="Rogers J."/>
            <person name="Schein J.E."/>
            <person name="Sohrmann M."/>
            <person name="Spieth J."/>
            <person name="Stajich J.E."/>
            <person name="Wei C."/>
            <person name="Willey D."/>
            <person name="Wilson R.K."/>
            <person name="Durbin R."/>
            <person name="Waterston R.H."/>
        </authorList>
    </citation>
    <scope>NUCLEOTIDE SEQUENCE [LARGE SCALE GENOMIC DNA]</scope>
    <source>
        <strain evidence="1 2">AF16</strain>
    </source>
</reference>
<dbReference type="KEGG" id="cbr:CBG_25946"/>
<reference evidence="1 2" key="2">
    <citation type="journal article" date="2011" name="PLoS Genet.">
        <title>Caenorhabditis briggsae recombinant inbred line genotypes reveal inter-strain incompatibility and the evolution of recombination.</title>
        <authorList>
            <person name="Ross J.A."/>
            <person name="Koboldt D.C."/>
            <person name="Staisch J.E."/>
            <person name="Chamberlin H.M."/>
            <person name="Gupta B.P."/>
            <person name="Miller R.D."/>
            <person name="Baird S.E."/>
            <person name="Haag E.S."/>
        </authorList>
    </citation>
    <scope>NUCLEOTIDE SEQUENCE [LARGE SCALE GENOMIC DNA]</scope>
    <source>
        <strain evidence="1 2">AF16</strain>
    </source>
</reference>
<accession>B6IK78</accession>
<protein>
    <submittedName>
        <fullName evidence="1">Protein CBG25946</fullName>
    </submittedName>
</protein>
<proteinExistence type="predicted"/>
<organism evidence="1 2">
    <name type="scientific">Caenorhabditis briggsae</name>
    <dbReference type="NCBI Taxonomy" id="6238"/>
    <lineage>
        <taxon>Eukaryota</taxon>
        <taxon>Metazoa</taxon>
        <taxon>Ecdysozoa</taxon>
        <taxon>Nematoda</taxon>
        <taxon>Chromadorea</taxon>
        <taxon>Rhabditida</taxon>
        <taxon>Rhabditina</taxon>
        <taxon>Rhabditomorpha</taxon>
        <taxon>Rhabditoidea</taxon>
        <taxon>Rhabditidae</taxon>
        <taxon>Peloderinae</taxon>
        <taxon>Caenorhabditis</taxon>
    </lineage>
</organism>
<gene>
    <name evidence="1" type="ORF">CBG25946</name>
    <name evidence="1" type="ORF">CBG_25946</name>
</gene>
<dbReference type="RefSeq" id="XP_045099867.1">
    <property type="nucleotide sequence ID" value="XM_045244081.1"/>
</dbReference>
<evidence type="ECO:0000313" key="2">
    <source>
        <dbReference type="Proteomes" id="UP000008549"/>
    </source>
</evidence>
<dbReference type="CTD" id="68917428"/>
<evidence type="ECO:0000313" key="1">
    <source>
        <dbReference type="EMBL" id="CAS00308.1"/>
    </source>
</evidence>
<dbReference type="HOGENOM" id="CLU_2814713_0_0_1"/>
<sequence>MIAITTTYEFKIQTYDLKNRVCNFRLDGRNESVDLFEIDFSLQHRMTQNYPTEKKTSISSYISILKA</sequence>
<dbReference type="InParanoid" id="B6IK78"/>
<keyword evidence="2" id="KW-1185">Reference proteome</keyword>
<dbReference type="EMBL" id="HE600949">
    <property type="protein sequence ID" value="CAS00308.1"/>
    <property type="molecule type" value="Genomic_DNA"/>
</dbReference>
<name>B6IK78_CAEBR</name>
<dbReference type="Proteomes" id="UP000008549">
    <property type="component" value="Unassembled WGS sequence"/>
</dbReference>
<dbReference type="GeneID" id="68917428"/>
<dbReference type="AlphaFoldDB" id="B6IK78"/>